<evidence type="ECO:0000256" key="1">
    <source>
        <dbReference type="SAM" id="Phobius"/>
    </source>
</evidence>
<feature type="transmembrane region" description="Helical" evidence="1">
    <location>
        <begin position="47"/>
        <end position="64"/>
    </location>
</feature>
<keyword evidence="3" id="KW-1185">Reference proteome</keyword>
<keyword evidence="1" id="KW-0472">Membrane</keyword>
<protein>
    <submittedName>
        <fullName evidence="2">Uncharacterized protein</fullName>
    </submittedName>
</protein>
<accession>A0A098Y7D7</accession>
<organism evidence="2 3">
    <name type="scientific">Modestobacter caceresii</name>
    <dbReference type="NCBI Taxonomy" id="1522368"/>
    <lineage>
        <taxon>Bacteria</taxon>
        <taxon>Bacillati</taxon>
        <taxon>Actinomycetota</taxon>
        <taxon>Actinomycetes</taxon>
        <taxon>Geodermatophilales</taxon>
        <taxon>Geodermatophilaceae</taxon>
        <taxon>Modestobacter</taxon>
    </lineage>
</organism>
<dbReference type="AlphaFoldDB" id="A0A098Y7D7"/>
<comment type="caution">
    <text evidence="2">The sequence shown here is derived from an EMBL/GenBank/DDBJ whole genome shotgun (WGS) entry which is preliminary data.</text>
</comment>
<dbReference type="Proteomes" id="UP000029713">
    <property type="component" value="Unassembled WGS sequence"/>
</dbReference>
<keyword evidence="1" id="KW-0812">Transmembrane</keyword>
<gene>
    <name evidence="2" type="ORF">IN07_12555</name>
</gene>
<evidence type="ECO:0000313" key="3">
    <source>
        <dbReference type="Proteomes" id="UP000029713"/>
    </source>
</evidence>
<reference evidence="2 3" key="1">
    <citation type="submission" date="2014-07" db="EMBL/GenBank/DDBJ databases">
        <title>Biosystematic studies on Modestobacter strains isolated from extreme hyper-arid desert soil and from historic building.</title>
        <authorList>
            <person name="Bukarasam K."/>
            <person name="Bull A."/>
            <person name="Girard G."/>
            <person name="van Wezel G."/>
            <person name="Goodfellow M."/>
        </authorList>
    </citation>
    <scope>NUCLEOTIDE SEQUENCE [LARGE SCALE GENOMIC DNA]</scope>
    <source>
        <strain evidence="2 3">KNN45-2b</strain>
    </source>
</reference>
<sequence>MRTRCARWSGAVDTAAMAALIALAGADGGTAVAGVHGAHHGGAAGTLPYAVAVLAVWLAVRHLTREGVPRDRAGDVPARPERAGRALGALRFSGGLVMLSGMTAMLI</sequence>
<proteinExistence type="predicted"/>
<dbReference type="EMBL" id="JPMX01000052">
    <property type="protein sequence ID" value="KGH46347.1"/>
    <property type="molecule type" value="Genomic_DNA"/>
</dbReference>
<name>A0A098Y7D7_9ACTN</name>
<evidence type="ECO:0000313" key="2">
    <source>
        <dbReference type="EMBL" id="KGH46347.1"/>
    </source>
</evidence>
<keyword evidence="1" id="KW-1133">Transmembrane helix</keyword>
<dbReference type="STRING" id="1522368.IN07_12555"/>